<dbReference type="PROSITE" id="PS51228">
    <property type="entry name" value="ACB_2"/>
    <property type="match status" value="1"/>
</dbReference>
<evidence type="ECO:0000256" key="1">
    <source>
        <dbReference type="ARBA" id="ARBA00023121"/>
    </source>
</evidence>
<evidence type="ECO:0000313" key="3">
    <source>
        <dbReference type="EMBL" id="MFD2245871.1"/>
    </source>
</evidence>
<accession>A0ABW5CTW0</accession>
<gene>
    <name evidence="3" type="ORF">ACFSKP_06365</name>
</gene>
<dbReference type="Pfam" id="PF00887">
    <property type="entry name" value="ACBP"/>
    <property type="match status" value="1"/>
</dbReference>
<sequence>MATQAEFESAVERTKTLTERPSNDVLLQLYALFKQATEGDVNTERPGGFDFKNIMKWDAWARLKGKNQEEARAEYVQLVNKLAGQ</sequence>
<dbReference type="InterPro" id="IPR035984">
    <property type="entry name" value="Acyl-CoA-binding_sf"/>
</dbReference>
<dbReference type="EMBL" id="JBHUIM010000001">
    <property type="protein sequence ID" value="MFD2245871.1"/>
    <property type="molecule type" value="Genomic_DNA"/>
</dbReference>
<dbReference type="Proteomes" id="UP001597374">
    <property type="component" value="Unassembled WGS sequence"/>
</dbReference>
<dbReference type="PRINTS" id="PR00689">
    <property type="entry name" value="ACOABINDINGP"/>
</dbReference>
<keyword evidence="1" id="KW-0446">Lipid-binding</keyword>
<dbReference type="SUPFAM" id="SSF47027">
    <property type="entry name" value="Acyl-CoA binding protein"/>
    <property type="match status" value="1"/>
</dbReference>
<dbReference type="RefSeq" id="WP_250427517.1">
    <property type="nucleotide sequence ID" value="NZ_JALPRR010000001.1"/>
</dbReference>
<keyword evidence="4" id="KW-1185">Reference proteome</keyword>
<dbReference type="PROSITE" id="PS00880">
    <property type="entry name" value="ACB_1"/>
    <property type="match status" value="1"/>
</dbReference>
<feature type="domain" description="ACB" evidence="2">
    <location>
        <begin position="3"/>
        <end position="85"/>
    </location>
</feature>
<protein>
    <submittedName>
        <fullName evidence="3">Acyl-CoA-binding protein</fullName>
    </submittedName>
</protein>
<dbReference type="InterPro" id="IPR022408">
    <property type="entry name" value="Acyl-CoA-binding_prot_CS"/>
</dbReference>
<proteinExistence type="predicted"/>
<evidence type="ECO:0000259" key="2">
    <source>
        <dbReference type="PROSITE" id="PS51228"/>
    </source>
</evidence>
<dbReference type="Gene3D" id="1.20.80.10">
    <property type="match status" value="1"/>
</dbReference>
<comment type="caution">
    <text evidence="3">The sequence shown here is derived from an EMBL/GenBank/DDBJ whole genome shotgun (WGS) entry which is preliminary data.</text>
</comment>
<evidence type="ECO:0000313" key="4">
    <source>
        <dbReference type="Proteomes" id="UP001597374"/>
    </source>
</evidence>
<dbReference type="PANTHER" id="PTHR23310">
    <property type="entry name" value="ACYL-COA-BINDING PROTEIN, ACBP"/>
    <property type="match status" value="1"/>
</dbReference>
<name>A0ABW5CTW0_9BACT</name>
<dbReference type="InterPro" id="IPR014352">
    <property type="entry name" value="FERM/acyl-CoA-bd_prot_sf"/>
</dbReference>
<reference evidence="4" key="1">
    <citation type="journal article" date="2019" name="Int. J. Syst. Evol. Microbiol.">
        <title>The Global Catalogue of Microorganisms (GCM) 10K type strain sequencing project: providing services to taxonomists for standard genome sequencing and annotation.</title>
        <authorList>
            <consortium name="The Broad Institute Genomics Platform"/>
            <consortium name="The Broad Institute Genome Sequencing Center for Infectious Disease"/>
            <person name="Wu L."/>
            <person name="Ma J."/>
        </authorList>
    </citation>
    <scope>NUCLEOTIDE SEQUENCE [LARGE SCALE GENOMIC DNA]</scope>
    <source>
        <strain evidence="4">CGMCC 4.1782</strain>
    </source>
</reference>
<dbReference type="InterPro" id="IPR000582">
    <property type="entry name" value="Acyl-CoA-binding_protein"/>
</dbReference>
<organism evidence="3 4">
    <name type="scientific">Pontibacter ruber</name>
    <dbReference type="NCBI Taxonomy" id="1343895"/>
    <lineage>
        <taxon>Bacteria</taxon>
        <taxon>Pseudomonadati</taxon>
        <taxon>Bacteroidota</taxon>
        <taxon>Cytophagia</taxon>
        <taxon>Cytophagales</taxon>
        <taxon>Hymenobacteraceae</taxon>
        <taxon>Pontibacter</taxon>
    </lineage>
</organism>
<dbReference type="PANTHER" id="PTHR23310:SF62">
    <property type="entry name" value="ACYL-COA BINDING PROTEIN 1, ISOFORM A"/>
    <property type="match status" value="1"/>
</dbReference>